<comment type="caution">
    <text evidence="2">The sequence shown here is derived from an EMBL/GenBank/DDBJ whole genome shotgun (WGS) entry which is preliminary data.</text>
</comment>
<dbReference type="AlphaFoldDB" id="A0AAD7CVB3"/>
<keyword evidence="3" id="KW-1185">Reference proteome</keyword>
<protein>
    <submittedName>
        <fullName evidence="2">Uncharacterized protein</fullName>
    </submittedName>
</protein>
<gene>
    <name evidence="2" type="ORF">B0H17DRAFT_1143578</name>
</gene>
<name>A0AAD7CVB3_MYCRO</name>
<feature type="region of interest" description="Disordered" evidence="1">
    <location>
        <begin position="32"/>
        <end position="61"/>
    </location>
</feature>
<reference evidence="2" key="1">
    <citation type="submission" date="2023-03" db="EMBL/GenBank/DDBJ databases">
        <title>Massive genome expansion in bonnet fungi (Mycena s.s.) driven by repeated elements and novel gene families across ecological guilds.</title>
        <authorList>
            <consortium name="Lawrence Berkeley National Laboratory"/>
            <person name="Harder C.B."/>
            <person name="Miyauchi S."/>
            <person name="Viragh M."/>
            <person name="Kuo A."/>
            <person name="Thoen E."/>
            <person name="Andreopoulos B."/>
            <person name="Lu D."/>
            <person name="Skrede I."/>
            <person name="Drula E."/>
            <person name="Henrissat B."/>
            <person name="Morin E."/>
            <person name="Kohler A."/>
            <person name="Barry K."/>
            <person name="LaButti K."/>
            <person name="Morin E."/>
            <person name="Salamov A."/>
            <person name="Lipzen A."/>
            <person name="Mereny Z."/>
            <person name="Hegedus B."/>
            <person name="Baldrian P."/>
            <person name="Stursova M."/>
            <person name="Weitz H."/>
            <person name="Taylor A."/>
            <person name="Grigoriev I.V."/>
            <person name="Nagy L.G."/>
            <person name="Martin F."/>
            <person name="Kauserud H."/>
        </authorList>
    </citation>
    <scope>NUCLEOTIDE SEQUENCE</scope>
    <source>
        <strain evidence="2">CBHHK067</strain>
    </source>
</reference>
<accession>A0AAD7CVB3</accession>
<evidence type="ECO:0000313" key="2">
    <source>
        <dbReference type="EMBL" id="KAJ7664820.1"/>
    </source>
</evidence>
<feature type="compositionally biased region" description="Low complexity" evidence="1">
    <location>
        <begin position="32"/>
        <end position="52"/>
    </location>
</feature>
<organism evidence="2 3">
    <name type="scientific">Mycena rosella</name>
    <name type="common">Pink bonnet</name>
    <name type="synonym">Agaricus rosellus</name>
    <dbReference type="NCBI Taxonomy" id="1033263"/>
    <lineage>
        <taxon>Eukaryota</taxon>
        <taxon>Fungi</taxon>
        <taxon>Dikarya</taxon>
        <taxon>Basidiomycota</taxon>
        <taxon>Agaricomycotina</taxon>
        <taxon>Agaricomycetes</taxon>
        <taxon>Agaricomycetidae</taxon>
        <taxon>Agaricales</taxon>
        <taxon>Marasmiineae</taxon>
        <taxon>Mycenaceae</taxon>
        <taxon>Mycena</taxon>
    </lineage>
</organism>
<evidence type="ECO:0000313" key="3">
    <source>
        <dbReference type="Proteomes" id="UP001221757"/>
    </source>
</evidence>
<dbReference type="EMBL" id="JARKIE010000220">
    <property type="protein sequence ID" value="KAJ7664820.1"/>
    <property type="molecule type" value="Genomic_DNA"/>
</dbReference>
<dbReference type="Proteomes" id="UP001221757">
    <property type="component" value="Unassembled WGS sequence"/>
</dbReference>
<evidence type="ECO:0000256" key="1">
    <source>
        <dbReference type="SAM" id="MobiDB-lite"/>
    </source>
</evidence>
<proteinExistence type="predicted"/>
<sequence>MATNGMSFDYMMELQPDSSPLKALSRLHSPVPAASIPSLPGSPSPAAANTAPPRRKRAAEDMSQFAAEVSRSHKLVKTDHDKLTGFSKLGRAEQTITLMGHILALGHHQRLLQPAEVAWAVPKRLQCKIDNNAAFLMADPSIPGYRDEKIGPAKLLMDLVLASSDWEFTTQMKADQEAMDAITSAISKALISKRSTVKTAILSSLGSAPVGGATSRPGALDIVELSQLILTKLKMLKRIKVDLCLCGRMAVLRKLISEKNDNKYWSDVDKKLVSVRQKQPDPKSQSKWIKQHMLEPNLLRYKHVELKDLVAGLGVPSVPVAGPSRLQPRDDGSDSDI</sequence>